<dbReference type="Gene3D" id="3.40.50.850">
    <property type="entry name" value="Isochorismatase-like"/>
    <property type="match status" value="1"/>
</dbReference>
<keyword evidence="3" id="KW-0479">Metal-binding</keyword>
<comment type="pathway">
    <text evidence="5">Cofactor biosynthesis; nicotinate biosynthesis; nicotinate from nicotinamide: step 1/1.</text>
</comment>
<organism evidence="9 10">
    <name type="scientific">Methylohalomonas lacus</name>
    <dbReference type="NCBI Taxonomy" id="398773"/>
    <lineage>
        <taxon>Bacteria</taxon>
        <taxon>Pseudomonadati</taxon>
        <taxon>Pseudomonadota</taxon>
        <taxon>Gammaproteobacteria</taxon>
        <taxon>Methylohalomonadales</taxon>
        <taxon>Methylohalomonadaceae</taxon>
        <taxon>Methylohalomonas</taxon>
    </lineage>
</organism>
<dbReference type="RefSeq" id="WP_310521972.1">
    <property type="nucleotide sequence ID" value="NZ_JANUCT010000004.1"/>
</dbReference>
<sequence length="179" mass="19274">MKNDFLPGGSLAVIDGDAVVPLLNGDIRLFTARQLPIYATRDWHPQKHCSFVEQGGPWPPHCIADSAGAAFSADLQLPAKTRIISKATREDRDANSGFAGADLAEQCRLIGVTRLFIGGLATDYCVLNTVCDALDEGFEVCLLDDAIRAVNVNPGDGERAIATMHERGARPVTLDQITR</sequence>
<evidence type="ECO:0000259" key="8">
    <source>
        <dbReference type="Pfam" id="PF00857"/>
    </source>
</evidence>
<dbReference type="PANTHER" id="PTHR11080">
    <property type="entry name" value="PYRAZINAMIDASE/NICOTINAMIDASE"/>
    <property type="match status" value="1"/>
</dbReference>
<evidence type="ECO:0000256" key="2">
    <source>
        <dbReference type="ARBA" id="ARBA00022642"/>
    </source>
</evidence>
<keyword evidence="2" id="KW-0662">Pyridine nucleotide biosynthesis</keyword>
<gene>
    <name evidence="9" type="ORF">J2T55_000818</name>
</gene>
<dbReference type="GO" id="GO:0008936">
    <property type="term" value="F:nicotinamidase activity"/>
    <property type="evidence" value="ECO:0007669"/>
    <property type="project" value="UniProtKB-EC"/>
</dbReference>
<evidence type="ECO:0000313" key="9">
    <source>
        <dbReference type="EMBL" id="MCS3902814.1"/>
    </source>
</evidence>
<evidence type="ECO:0000256" key="1">
    <source>
        <dbReference type="ARBA" id="ARBA00006336"/>
    </source>
</evidence>
<dbReference type="SUPFAM" id="SSF52499">
    <property type="entry name" value="Isochorismatase-like hydrolases"/>
    <property type="match status" value="1"/>
</dbReference>
<dbReference type="EMBL" id="JANUCT010000004">
    <property type="protein sequence ID" value="MCS3902814.1"/>
    <property type="molecule type" value="Genomic_DNA"/>
</dbReference>
<accession>A0AAE3L0N2</accession>
<comment type="caution">
    <text evidence="9">The sequence shown here is derived from an EMBL/GenBank/DDBJ whole genome shotgun (WGS) entry which is preliminary data.</text>
</comment>
<evidence type="ECO:0000256" key="6">
    <source>
        <dbReference type="ARBA" id="ARBA00039017"/>
    </source>
</evidence>
<dbReference type="PANTHER" id="PTHR11080:SF2">
    <property type="entry name" value="LD05707P"/>
    <property type="match status" value="1"/>
</dbReference>
<keyword evidence="4 9" id="KW-0378">Hydrolase</keyword>
<comment type="similarity">
    <text evidence="1">Belongs to the isochorismatase family.</text>
</comment>
<protein>
    <recommendedName>
        <fullName evidence="6">nicotinamidase</fullName>
        <ecNumber evidence="6">3.5.1.19</ecNumber>
    </recommendedName>
    <alternativeName>
        <fullName evidence="7">Nicotinamide deamidase</fullName>
    </alternativeName>
</protein>
<dbReference type="GO" id="GO:0019363">
    <property type="term" value="P:pyridine nucleotide biosynthetic process"/>
    <property type="evidence" value="ECO:0007669"/>
    <property type="project" value="UniProtKB-KW"/>
</dbReference>
<dbReference type="EC" id="3.5.1.19" evidence="6"/>
<keyword evidence="10" id="KW-1185">Reference proteome</keyword>
<dbReference type="AlphaFoldDB" id="A0AAE3L0N2"/>
<evidence type="ECO:0000256" key="5">
    <source>
        <dbReference type="ARBA" id="ARBA00037900"/>
    </source>
</evidence>
<dbReference type="InterPro" id="IPR000868">
    <property type="entry name" value="Isochorismatase-like_dom"/>
</dbReference>
<proteinExistence type="inferred from homology"/>
<name>A0AAE3L0N2_9GAMM</name>
<dbReference type="GO" id="GO:0046872">
    <property type="term" value="F:metal ion binding"/>
    <property type="evidence" value="ECO:0007669"/>
    <property type="project" value="UniProtKB-KW"/>
</dbReference>
<evidence type="ECO:0000256" key="7">
    <source>
        <dbReference type="ARBA" id="ARBA00043224"/>
    </source>
</evidence>
<dbReference type="Proteomes" id="UP001204445">
    <property type="component" value="Unassembled WGS sequence"/>
</dbReference>
<dbReference type="Pfam" id="PF00857">
    <property type="entry name" value="Isochorismatase"/>
    <property type="match status" value="1"/>
</dbReference>
<evidence type="ECO:0000313" key="10">
    <source>
        <dbReference type="Proteomes" id="UP001204445"/>
    </source>
</evidence>
<reference evidence="9" key="1">
    <citation type="submission" date="2022-08" db="EMBL/GenBank/DDBJ databases">
        <title>Genomic Encyclopedia of Type Strains, Phase III (KMG-III): the genomes of soil and plant-associated and newly described type strains.</title>
        <authorList>
            <person name="Whitman W."/>
        </authorList>
    </citation>
    <scope>NUCLEOTIDE SEQUENCE</scope>
    <source>
        <strain evidence="9">HMT 1</strain>
    </source>
</reference>
<dbReference type="InterPro" id="IPR036380">
    <property type="entry name" value="Isochorismatase-like_sf"/>
</dbReference>
<feature type="domain" description="Isochorismatase-like" evidence="8">
    <location>
        <begin position="1"/>
        <end position="176"/>
    </location>
</feature>
<evidence type="ECO:0000256" key="3">
    <source>
        <dbReference type="ARBA" id="ARBA00022723"/>
    </source>
</evidence>
<evidence type="ECO:0000256" key="4">
    <source>
        <dbReference type="ARBA" id="ARBA00022801"/>
    </source>
</evidence>
<dbReference type="InterPro" id="IPR052347">
    <property type="entry name" value="Isochorismatase_Nicotinamidase"/>
</dbReference>